<keyword evidence="4" id="KW-0732">Signal</keyword>
<dbReference type="InterPro" id="IPR006766">
    <property type="entry name" value="EXORDIUM-like"/>
</dbReference>
<comment type="caution">
    <text evidence="6">The sequence shown here is derived from an EMBL/GenBank/DDBJ whole genome shotgun (WGS) entry which is preliminary data.</text>
</comment>
<evidence type="ECO:0000256" key="2">
    <source>
        <dbReference type="ARBA" id="ARBA00022523"/>
    </source>
</evidence>
<dbReference type="Pfam" id="PF04674">
    <property type="entry name" value="Phi_1"/>
    <property type="match status" value="1"/>
</dbReference>
<comment type="similarity">
    <text evidence="5">Belongs to the EXORDIUM family.</text>
</comment>
<evidence type="ECO:0000256" key="1">
    <source>
        <dbReference type="ARBA" id="ARBA00004271"/>
    </source>
</evidence>
<reference evidence="6 7" key="1">
    <citation type="submission" date="2019-01" db="EMBL/GenBank/DDBJ databases">
        <title>Sequencing of cultivated peanut Arachis hypogaea provides insights into genome evolution and oil improvement.</title>
        <authorList>
            <person name="Chen X."/>
        </authorList>
    </citation>
    <scope>NUCLEOTIDE SEQUENCE [LARGE SCALE GENOMIC DNA]</scope>
    <source>
        <strain evidence="7">cv. Fuhuasheng</strain>
        <tissue evidence="6">Leaves</tissue>
    </source>
</reference>
<evidence type="ECO:0000313" key="6">
    <source>
        <dbReference type="EMBL" id="RYR49888.1"/>
    </source>
</evidence>
<dbReference type="PANTHER" id="PTHR31279:SF66">
    <property type="entry name" value="PHOSPHATE-RESPONSIVE 1 FAMILY PROTEIN"/>
    <property type="match status" value="1"/>
</dbReference>
<keyword evidence="2" id="KW-0052">Apoplast</keyword>
<protein>
    <recommendedName>
        <fullName evidence="8">Protein EXORDIUM</fullName>
    </recommendedName>
</protein>
<keyword evidence="7" id="KW-1185">Reference proteome</keyword>
<dbReference type="PANTHER" id="PTHR31279">
    <property type="entry name" value="PROTEIN EXORDIUM-LIKE 5"/>
    <property type="match status" value="1"/>
</dbReference>
<evidence type="ECO:0008006" key="8">
    <source>
        <dbReference type="Google" id="ProtNLM"/>
    </source>
</evidence>
<gene>
    <name evidence="6" type="ORF">Ahy_A07g036413</name>
</gene>
<accession>A0A445CG46</accession>
<evidence type="ECO:0000256" key="3">
    <source>
        <dbReference type="ARBA" id="ARBA00022525"/>
    </source>
</evidence>
<sequence length="253" mass="26453">MNKSKNESHLCLLVEQAWVLGSIRAGKRYFLPLMPLALKLAPVVGSTKRFPAEPGYAPLPYTPAQAEAASRGASLGPWKYPFPNGLVAVPTKRLATLITMPSRPTSLLGATSGGLCGPYKFAYIWVGNSETQCPGQCAWPFHQPIYGPQSPPLVAPNNDVGLDGMVINVASLLVGTATNPFGSGYFQGLKEAPLEAASACAGVYGKGAYPGSAGNLLVDPTTGASFNANGVNGRKYLLPALMDPKTQACSTLV</sequence>
<evidence type="ECO:0000256" key="5">
    <source>
        <dbReference type="ARBA" id="ARBA00023591"/>
    </source>
</evidence>
<organism evidence="6 7">
    <name type="scientific">Arachis hypogaea</name>
    <name type="common">Peanut</name>
    <dbReference type="NCBI Taxonomy" id="3818"/>
    <lineage>
        <taxon>Eukaryota</taxon>
        <taxon>Viridiplantae</taxon>
        <taxon>Streptophyta</taxon>
        <taxon>Embryophyta</taxon>
        <taxon>Tracheophyta</taxon>
        <taxon>Spermatophyta</taxon>
        <taxon>Magnoliopsida</taxon>
        <taxon>eudicotyledons</taxon>
        <taxon>Gunneridae</taxon>
        <taxon>Pentapetalae</taxon>
        <taxon>rosids</taxon>
        <taxon>fabids</taxon>
        <taxon>Fabales</taxon>
        <taxon>Fabaceae</taxon>
        <taxon>Papilionoideae</taxon>
        <taxon>50 kb inversion clade</taxon>
        <taxon>dalbergioids sensu lato</taxon>
        <taxon>Dalbergieae</taxon>
        <taxon>Pterocarpus clade</taxon>
        <taxon>Arachis</taxon>
    </lineage>
</organism>
<dbReference type="Proteomes" id="UP000289738">
    <property type="component" value="Chromosome A07"/>
</dbReference>
<keyword evidence="3" id="KW-0964">Secreted</keyword>
<evidence type="ECO:0000313" key="7">
    <source>
        <dbReference type="Proteomes" id="UP000289738"/>
    </source>
</evidence>
<dbReference type="GO" id="GO:0048046">
    <property type="term" value="C:apoplast"/>
    <property type="evidence" value="ECO:0007669"/>
    <property type="project" value="UniProtKB-SubCell"/>
</dbReference>
<proteinExistence type="inferred from homology"/>
<evidence type="ECO:0000256" key="4">
    <source>
        <dbReference type="ARBA" id="ARBA00022729"/>
    </source>
</evidence>
<dbReference type="EMBL" id="SDMP01000007">
    <property type="protein sequence ID" value="RYR49888.1"/>
    <property type="molecule type" value="Genomic_DNA"/>
</dbReference>
<dbReference type="AlphaFoldDB" id="A0A445CG46"/>
<comment type="subcellular location">
    <subcellularLocation>
        <location evidence="1">Secreted</location>
        <location evidence="1">Extracellular space</location>
        <location evidence="1">Apoplast</location>
    </subcellularLocation>
</comment>
<name>A0A445CG46_ARAHY</name>